<dbReference type="EMBL" id="LAZR01059751">
    <property type="protein sequence ID" value="KKK67141.1"/>
    <property type="molecule type" value="Genomic_DNA"/>
</dbReference>
<proteinExistence type="predicted"/>
<protein>
    <submittedName>
        <fullName evidence="1">Uncharacterized protein</fullName>
    </submittedName>
</protein>
<gene>
    <name evidence="1" type="ORF">LCGC14_2957050</name>
</gene>
<sequence length="66" mass="7824">ETEIDEEWGSGPIVRSGYMSDYDWLSIGVTYAVPKFRFRTKNIKGNWMSWQYVYSPMFLVTPEEFS</sequence>
<reference evidence="1" key="1">
    <citation type="journal article" date="2015" name="Nature">
        <title>Complex archaea that bridge the gap between prokaryotes and eukaryotes.</title>
        <authorList>
            <person name="Spang A."/>
            <person name="Saw J.H."/>
            <person name="Jorgensen S.L."/>
            <person name="Zaremba-Niedzwiedzka K."/>
            <person name="Martijn J."/>
            <person name="Lind A.E."/>
            <person name="van Eijk R."/>
            <person name="Schleper C."/>
            <person name="Guy L."/>
            <person name="Ettema T.J."/>
        </authorList>
    </citation>
    <scope>NUCLEOTIDE SEQUENCE</scope>
</reference>
<dbReference type="AlphaFoldDB" id="A0A0F9A4Q0"/>
<name>A0A0F9A4Q0_9ZZZZ</name>
<comment type="caution">
    <text evidence="1">The sequence shown here is derived from an EMBL/GenBank/DDBJ whole genome shotgun (WGS) entry which is preliminary data.</text>
</comment>
<feature type="non-terminal residue" evidence="1">
    <location>
        <position position="1"/>
    </location>
</feature>
<evidence type="ECO:0000313" key="1">
    <source>
        <dbReference type="EMBL" id="KKK67141.1"/>
    </source>
</evidence>
<organism evidence="1">
    <name type="scientific">marine sediment metagenome</name>
    <dbReference type="NCBI Taxonomy" id="412755"/>
    <lineage>
        <taxon>unclassified sequences</taxon>
        <taxon>metagenomes</taxon>
        <taxon>ecological metagenomes</taxon>
    </lineage>
</organism>
<accession>A0A0F9A4Q0</accession>